<comment type="caution">
    <text evidence="2">The sequence shown here is derived from an EMBL/GenBank/DDBJ whole genome shotgun (WGS) entry which is preliminary data.</text>
</comment>
<protein>
    <submittedName>
        <fullName evidence="2">Transposase</fullName>
    </submittedName>
</protein>
<dbReference type="InterPro" id="IPR002492">
    <property type="entry name" value="Transposase_Tc1-like"/>
</dbReference>
<evidence type="ECO:0000259" key="1">
    <source>
        <dbReference type="Pfam" id="PF01498"/>
    </source>
</evidence>
<dbReference type="VEuPathDB" id="FungiDB:AAP_04239"/>
<proteinExistence type="predicted"/>
<dbReference type="GO" id="GO:0003677">
    <property type="term" value="F:DNA binding"/>
    <property type="evidence" value="ECO:0007669"/>
    <property type="project" value="InterPro"/>
</dbReference>
<reference evidence="2 3" key="1">
    <citation type="journal article" date="2016" name="Genome Biol. Evol.">
        <title>Divergent and convergent evolution of fungal pathogenicity.</title>
        <authorList>
            <person name="Shang Y."/>
            <person name="Xiao G."/>
            <person name="Zheng P."/>
            <person name="Cen K."/>
            <person name="Zhan S."/>
            <person name="Wang C."/>
        </authorList>
    </citation>
    <scope>NUCLEOTIDE SEQUENCE [LARGE SCALE GENOMIC DNA]</scope>
    <source>
        <strain evidence="2 3">ARSEF 7405</strain>
    </source>
</reference>
<organism evidence="2 3">
    <name type="scientific">Ascosphaera apis ARSEF 7405</name>
    <dbReference type="NCBI Taxonomy" id="392613"/>
    <lineage>
        <taxon>Eukaryota</taxon>
        <taxon>Fungi</taxon>
        <taxon>Dikarya</taxon>
        <taxon>Ascomycota</taxon>
        <taxon>Pezizomycotina</taxon>
        <taxon>Eurotiomycetes</taxon>
        <taxon>Eurotiomycetidae</taxon>
        <taxon>Onygenales</taxon>
        <taxon>Ascosphaeraceae</taxon>
        <taxon>Ascosphaera</taxon>
    </lineage>
</organism>
<name>A0A167X0H4_9EURO</name>
<dbReference type="Gene3D" id="3.30.420.10">
    <property type="entry name" value="Ribonuclease H-like superfamily/Ribonuclease H"/>
    <property type="match status" value="1"/>
</dbReference>
<dbReference type="InterPro" id="IPR009057">
    <property type="entry name" value="Homeodomain-like_sf"/>
</dbReference>
<gene>
    <name evidence="2" type="ORF">AAP_04239</name>
</gene>
<dbReference type="EMBL" id="AZGZ01000020">
    <property type="protein sequence ID" value="KZZ89484.1"/>
    <property type="molecule type" value="Genomic_DNA"/>
</dbReference>
<dbReference type="SUPFAM" id="SSF46689">
    <property type="entry name" value="Homeodomain-like"/>
    <property type="match status" value="1"/>
</dbReference>
<dbReference type="Pfam" id="PF01498">
    <property type="entry name" value="HTH_Tnp_Tc3_2"/>
    <property type="match status" value="1"/>
</dbReference>
<dbReference type="AlphaFoldDB" id="A0A167X0H4"/>
<accession>A0A167X0H4</accession>
<dbReference type="OrthoDB" id="4173028at2759"/>
<sequence>MVKTKELDPYIRAKLEAGVELGHSITTLSKFYKVPRPTIYDTFRLREVRDRQKTRPRPGRPRKLTERDKNHIIILIKRNPFIKYPALKEICPTAVSIATIRRLIQGSGYGNWPARKRPELTPTIAEKRWAFVKQAILWTKVQRESIIWTDECSVELGKGKRREYCFRLNYLNEKYKKEYVQPFKKSRGVSVMVWAAIWGDDIESTPGGEEKVRKVLIEALKDSWAAIPDSYFAALTTTVQHRFKAVQDAKGWYTKY</sequence>
<evidence type="ECO:0000313" key="2">
    <source>
        <dbReference type="EMBL" id="KZZ89484.1"/>
    </source>
</evidence>
<dbReference type="Proteomes" id="UP000242877">
    <property type="component" value="Unassembled WGS sequence"/>
</dbReference>
<dbReference type="GO" id="GO:0006313">
    <property type="term" value="P:DNA transposition"/>
    <property type="evidence" value="ECO:0007669"/>
    <property type="project" value="InterPro"/>
</dbReference>
<evidence type="ECO:0000313" key="3">
    <source>
        <dbReference type="Proteomes" id="UP000242877"/>
    </source>
</evidence>
<keyword evidence="3" id="KW-1185">Reference proteome</keyword>
<feature type="domain" description="Transposase Tc1-like" evidence="1">
    <location>
        <begin position="70"/>
        <end position="133"/>
    </location>
</feature>
<dbReference type="GO" id="GO:0015074">
    <property type="term" value="P:DNA integration"/>
    <property type="evidence" value="ECO:0007669"/>
    <property type="project" value="InterPro"/>
</dbReference>
<dbReference type="InterPro" id="IPR036397">
    <property type="entry name" value="RNaseH_sf"/>
</dbReference>